<protein>
    <submittedName>
        <fullName evidence="3">Phage terminase large subunit</fullName>
    </submittedName>
</protein>
<evidence type="ECO:0000313" key="4">
    <source>
        <dbReference type="Proteomes" id="UP000629098"/>
    </source>
</evidence>
<dbReference type="Proteomes" id="UP000629098">
    <property type="component" value="Unassembled WGS sequence"/>
</dbReference>
<dbReference type="Gene3D" id="3.30.420.240">
    <property type="match status" value="1"/>
</dbReference>
<dbReference type="Pfam" id="PF17289">
    <property type="entry name" value="Terminase_6C"/>
    <property type="match status" value="1"/>
</dbReference>
<sequence>MGKKSIRQQWEDALSLLEAENSDDRRILSFHEFVDKVYPRYKWYRHCQVLANVLQRVADGDLKRVMVFLPPRHGKSVLVSKLFPGYLLYRHPQKWVGLNSYAAELSYTFSRASRDAYREMGGKMRDDAAAVKNWETPDGGGCWAAGVGGPITGKGFGSAGIIDDPLKNAKEALSATIKRGHQDWYGSTFYTRGEPDAPIILVMTRWAEDDLAGWLLQQELEDEPEHWHIVNFEAIKEDCPPKFPSTCTVEPDWRSPGEALCPERFDLPKLNRLQKRLGSYFFQALYQQHPSPAEGNYFKRSWWQFYKVAPSDFDIVIQSWDCAFKETNTSDYVVGQVWGKRGGQFYLLDQVRARMDINATLQAIRAMSAKYPNSTAKLIEDKANGTAVIDLLKREIPGLIPIEPEGGKQVRAVAIAPYVEAGNVFLPESTSWVGDYIQEFSVFPNGSNDDQVDSTSQSIIWLSSRISCWSISHENSWGT</sequence>
<keyword evidence="1" id="KW-1188">Viral release from host cell</keyword>
<evidence type="ECO:0000259" key="2">
    <source>
        <dbReference type="Pfam" id="PF17289"/>
    </source>
</evidence>
<name>A0A8J6XAX4_9CYAN</name>
<dbReference type="EMBL" id="JACXAE010000013">
    <property type="protein sequence ID" value="MBD2771159.1"/>
    <property type="molecule type" value="Genomic_DNA"/>
</dbReference>
<evidence type="ECO:0000313" key="3">
    <source>
        <dbReference type="EMBL" id="MBD2771159.1"/>
    </source>
</evidence>
<proteinExistence type="predicted"/>
<reference evidence="3" key="1">
    <citation type="submission" date="2020-09" db="EMBL/GenBank/DDBJ databases">
        <title>Iningainema tapete sp. nov. (Scytonemataceae, Cyanobacteria) from greenhouses in central Florida (USA) produces two types of nodularin with biosynthetic potential for microcystin-LR and anabaenopeptins.</title>
        <authorList>
            <person name="Berthold D.E."/>
            <person name="Lefler F.W."/>
            <person name="Huang I.-S."/>
            <person name="Abdulla H."/>
            <person name="Zimba P.V."/>
            <person name="Laughinghouse H.D. IV."/>
        </authorList>
    </citation>
    <scope>NUCLEOTIDE SEQUENCE</scope>
    <source>
        <strain evidence="3">BLCCT55</strain>
    </source>
</reference>
<comment type="caution">
    <text evidence="3">The sequence shown here is derived from an EMBL/GenBank/DDBJ whole genome shotgun (WGS) entry which is preliminary data.</text>
</comment>
<dbReference type="AlphaFoldDB" id="A0A8J6XAX4"/>
<keyword evidence="4" id="KW-1185">Reference proteome</keyword>
<dbReference type="NCBIfam" id="TIGR01630">
    <property type="entry name" value="psiM2_ORF9"/>
    <property type="match status" value="1"/>
</dbReference>
<organism evidence="3 4">
    <name type="scientific">Iningainema tapete BLCC-T55</name>
    <dbReference type="NCBI Taxonomy" id="2748662"/>
    <lineage>
        <taxon>Bacteria</taxon>
        <taxon>Bacillati</taxon>
        <taxon>Cyanobacteriota</taxon>
        <taxon>Cyanophyceae</taxon>
        <taxon>Nostocales</taxon>
        <taxon>Scytonemataceae</taxon>
        <taxon>Iningainema tapete</taxon>
    </lineage>
</organism>
<dbReference type="InterPro" id="IPR006517">
    <property type="entry name" value="Phage_terminase_lsu-like_C"/>
</dbReference>
<dbReference type="Pfam" id="PF03237">
    <property type="entry name" value="Terminase_6N"/>
    <property type="match status" value="1"/>
</dbReference>
<dbReference type="RefSeq" id="WP_190825451.1">
    <property type="nucleotide sequence ID" value="NZ_CAWPPI010000013.1"/>
</dbReference>
<accession>A0A8J6XAX4</accession>
<gene>
    <name evidence="3" type="primary">terL</name>
    <name evidence="3" type="ORF">ICL16_03225</name>
</gene>
<feature type="domain" description="Terminase large subunit gp17-like C-terminal" evidence="2">
    <location>
        <begin position="319"/>
        <end position="459"/>
    </location>
</feature>
<dbReference type="InterPro" id="IPR035421">
    <property type="entry name" value="Terminase_6C"/>
</dbReference>
<evidence type="ECO:0000256" key="1">
    <source>
        <dbReference type="ARBA" id="ARBA00022612"/>
    </source>
</evidence>